<dbReference type="PANTHER" id="PTHR42923">
    <property type="entry name" value="PROTOPORPHYRINOGEN OXIDASE"/>
    <property type="match status" value="1"/>
</dbReference>
<name>A0A841GVR3_9BACT</name>
<dbReference type="EC" id="1.3.3.4" evidence="2"/>
<feature type="domain" description="Amine oxidase" evidence="1">
    <location>
        <begin position="16"/>
        <end position="441"/>
    </location>
</feature>
<dbReference type="Pfam" id="PF01593">
    <property type="entry name" value="Amino_oxidase"/>
    <property type="match status" value="1"/>
</dbReference>
<dbReference type="Gene3D" id="1.10.3110.10">
    <property type="entry name" value="protoporphyrinogen ix oxidase, domain 3"/>
    <property type="match status" value="1"/>
</dbReference>
<organism evidence="2 3">
    <name type="scientific">Longimicrobium terrae</name>
    <dbReference type="NCBI Taxonomy" id="1639882"/>
    <lineage>
        <taxon>Bacteria</taxon>
        <taxon>Pseudomonadati</taxon>
        <taxon>Gemmatimonadota</taxon>
        <taxon>Longimicrobiia</taxon>
        <taxon>Longimicrobiales</taxon>
        <taxon>Longimicrobiaceae</taxon>
        <taxon>Longimicrobium</taxon>
    </lineage>
</organism>
<dbReference type="InterPro" id="IPR050464">
    <property type="entry name" value="Zeta_carotene_desat/Oxidored"/>
</dbReference>
<dbReference type="SUPFAM" id="SSF51905">
    <property type="entry name" value="FAD/NAD(P)-binding domain"/>
    <property type="match status" value="1"/>
</dbReference>
<proteinExistence type="predicted"/>
<keyword evidence="3" id="KW-1185">Reference proteome</keyword>
<dbReference type="Gene3D" id="3.50.50.60">
    <property type="entry name" value="FAD/NAD(P)-binding domain"/>
    <property type="match status" value="1"/>
</dbReference>
<comment type="caution">
    <text evidence="2">The sequence shown here is derived from an EMBL/GenBank/DDBJ whole genome shotgun (WGS) entry which is preliminary data.</text>
</comment>
<gene>
    <name evidence="2" type="ORF">HNQ61_000606</name>
</gene>
<evidence type="ECO:0000313" key="2">
    <source>
        <dbReference type="EMBL" id="MBB6068995.1"/>
    </source>
</evidence>
<dbReference type="AlphaFoldDB" id="A0A841GVR3"/>
<dbReference type="InterPro" id="IPR002937">
    <property type="entry name" value="Amino_oxidase"/>
</dbReference>
<dbReference type="GO" id="GO:0004729">
    <property type="term" value="F:oxygen-dependent protoporphyrinogen oxidase activity"/>
    <property type="evidence" value="ECO:0007669"/>
    <property type="project" value="UniProtKB-EC"/>
</dbReference>
<evidence type="ECO:0000259" key="1">
    <source>
        <dbReference type="Pfam" id="PF01593"/>
    </source>
</evidence>
<reference evidence="2 3" key="1">
    <citation type="submission" date="2020-08" db="EMBL/GenBank/DDBJ databases">
        <title>Genomic Encyclopedia of Type Strains, Phase IV (KMG-IV): sequencing the most valuable type-strain genomes for metagenomic binning, comparative biology and taxonomic classification.</title>
        <authorList>
            <person name="Goeker M."/>
        </authorList>
    </citation>
    <scope>NUCLEOTIDE SEQUENCE [LARGE SCALE GENOMIC DNA]</scope>
    <source>
        <strain evidence="2 3">DSM 29007</strain>
    </source>
</reference>
<evidence type="ECO:0000313" key="3">
    <source>
        <dbReference type="Proteomes" id="UP000582837"/>
    </source>
</evidence>
<protein>
    <submittedName>
        <fullName evidence="2">Oxygen-dependent protoporphyrinogen oxidase</fullName>
        <ecNumber evidence="2">1.3.3.4</ecNumber>
    </submittedName>
</protein>
<accession>A0A841GVR3</accession>
<dbReference type="Proteomes" id="UP000582837">
    <property type="component" value="Unassembled WGS sequence"/>
</dbReference>
<keyword evidence="2" id="KW-0560">Oxidoreductase</keyword>
<dbReference type="PRINTS" id="PR00419">
    <property type="entry name" value="ADXRDTASE"/>
</dbReference>
<sequence length="451" mass="46377">MNGSSFSAAVVGAGPAGLAAALRLRAAGASVTVYDAAPGAGGRACTHEVDGFRVDPAVQLVSASYTNFARVLRACGADGLLQRSPGRDALWRKGRAHEVVYGSTSSMLASGALPLALKLRMGAQYLPFLQRHAGSLDLCALERAAATGLDGESVAAWGARELGRDFVDLLAAPLLATLYGCAPDEASAGFYHALAREGMSLEVQALRGGIGGLGRAAAERLASLGAVLRFGEPVLDVQADETRAIVRTAAGEEVFGAVVVAVPAPAALEIAKFLTPTAVQALGMVRVRPAATLALLLDRPAGVRWFGLSYAGGESREAAAACVQENKVAGLVPPGKGLLTVFALPHAAERLDGADAGTAARMLLPDVARALPGIERRVQRAELYTWRDGWTVFGPGSLGRLPALRAAAWGSAARAVLAGDYLYAPTVEGAVTAGLDAADRIVARFPEIRGA</sequence>
<dbReference type="Gene3D" id="3.90.660.20">
    <property type="entry name" value="Protoporphyrinogen oxidase, mitochondrial, domain 2"/>
    <property type="match status" value="1"/>
</dbReference>
<dbReference type="EMBL" id="JACHIA010000001">
    <property type="protein sequence ID" value="MBB6068995.1"/>
    <property type="molecule type" value="Genomic_DNA"/>
</dbReference>
<dbReference type="RefSeq" id="WP_170031629.1">
    <property type="nucleotide sequence ID" value="NZ_JABDTL010000001.1"/>
</dbReference>
<dbReference type="InterPro" id="IPR036188">
    <property type="entry name" value="FAD/NAD-bd_sf"/>
</dbReference>